<feature type="transmembrane region" description="Helical" evidence="1">
    <location>
        <begin position="102"/>
        <end position="132"/>
    </location>
</feature>
<protein>
    <submittedName>
        <fullName evidence="2">Uncharacterized protein</fullName>
    </submittedName>
</protein>
<keyword evidence="1" id="KW-0812">Transmembrane</keyword>
<sequence length="219" mass="25186">MSFMMCGPLTMSKASLYMALIAHVHRCLLFLKFGHLVKLSKKLISLSEVVNFPADKRINKWVYVFSAACLFLIIPFTVMGGATFYPSDISGIVYGYKVNRNIFKICIVTIYLYTLITMMIMPLITFSMYYTFLCTHLKNMMDYFASSLDYGLKHDVGRTIRLYMSTRNLVKDIDSELSLLMLTSSLYCASAMYLGFQYCFIVSILDYQLVYQLSGYCLQ</sequence>
<evidence type="ECO:0000313" key="2">
    <source>
        <dbReference type="EMBL" id="GIY08711.1"/>
    </source>
</evidence>
<keyword evidence="3" id="KW-1185">Reference proteome</keyword>
<keyword evidence="1" id="KW-0472">Membrane</keyword>
<gene>
    <name evidence="2" type="primary">AVEN_101706_1</name>
    <name evidence="2" type="ORF">CEXT_737091</name>
</gene>
<evidence type="ECO:0000313" key="3">
    <source>
        <dbReference type="Proteomes" id="UP001054945"/>
    </source>
</evidence>
<proteinExistence type="predicted"/>
<feature type="transmembrane region" description="Helical" evidence="1">
    <location>
        <begin position="14"/>
        <end position="33"/>
    </location>
</feature>
<dbReference type="AlphaFoldDB" id="A0AAV4QKU4"/>
<organism evidence="2 3">
    <name type="scientific">Caerostris extrusa</name>
    <name type="common">Bark spider</name>
    <name type="synonym">Caerostris bankana</name>
    <dbReference type="NCBI Taxonomy" id="172846"/>
    <lineage>
        <taxon>Eukaryota</taxon>
        <taxon>Metazoa</taxon>
        <taxon>Ecdysozoa</taxon>
        <taxon>Arthropoda</taxon>
        <taxon>Chelicerata</taxon>
        <taxon>Arachnida</taxon>
        <taxon>Araneae</taxon>
        <taxon>Araneomorphae</taxon>
        <taxon>Entelegynae</taxon>
        <taxon>Araneoidea</taxon>
        <taxon>Araneidae</taxon>
        <taxon>Caerostris</taxon>
    </lineage>
</organism>
<reference evidence="2 3" key="1">
    <citation type="submission" date="2021-06" db="EMBL/GenBank/DDBJ databases">
        <title>Caerostris extrusa draft genome.</title>
        <authorList>
            <person name="Kono N."/>
            <person name="Arakawa K."/>
        </authorList>
    </citation>
    <scope>NUCLEOTIDE SEQUENCE [LARGE SCALE GENOMIC DNA]</scope>
</reference>
<keyword evidence="1" id="KW-1133">Transmembrane helix</keyword>
<accession>A0AAV4QKU4</accession>
<name>A0AAV4QKU4_CAEEX</name>
<comment type="caution">
    <text evidence="2">The sequence shown here is derived from an EMBL/GenBank/DDBJ whole genome shotgun (WGS) entry which is preliminary data.</text>
</comment>
<evidence type="ECO:0000256" key="1">
    <source>
        <dbReference type="SAM" id="Phobius"/>
    </source>
</evidence>
<dbReference type="EMBL" id="BPLR01006281">
    <property type="protein sequence ID" value="GIY08711.1"/>
    <property type="molecule type" value="Genomic_DNA"/>
</dbReference>
<feature type="transmembrane region" description="Helical" evidence="1">
    <location>
        <begin position="61"/>
        <end position="82"/>
    </location>
</feature>
<dbReference type="Proteomes" id="UP001054945">
    <property type="component" value="Unassembled WGS sequence"/>
</dbReference>